<gene>
    <name evidence="2" type="ORF">M422DRAFT_267348</name>
</gene>
<name>A0A0C9UPV1_SPHS4</name>
<keyword evidence="1" id="KW-0812">Transmembrane</keyword>
<keyword evidence="1" id="KW-1133">Transmembrane helix</keyword>
<evidence type="ECO:0000313" key="3">
    <source>
        <dbReference type="Proteomes" id="UP000054279"/>
    </source>
</evidence>
<dbReference type="EMBL" id="KN837249">
    <property type="protein sequence ID" value="KIJ31032.1"/>
    <property type="molecule type" value="Genomic_DNA"/>
</dbReference>
<keyword evidence="1" id="KW-0472">Membrane</keyword>
<protein>
    <submittedName>
        <fullName evidence="2">Uncharacterized protein</fullName>
    </submittedName>
</protein>
<dbReference type="HOGENOM" id="CLU_1620115_0_0_1"/>
<proteinExistence type="predicted"/>
<feature type="transmembrane region" description="Helical" evidence="1">
    <location>
        <begin position="115"/>
        <end position="138"/>
    </location>
</feature>
<keyword evidence="3" id="KW-1185">Reference proteome</keyword>
<dbReference type="AlphaFoldDB" id="A0A0C9UPV1"/>
<dbReference type="Proteomes" id="UP000054279">
    <property type="component" value="Unassembled WGS sequence"/>
</dbReference>
<evidence type="ECO:0000256" key="1">
    <source>
        <dbReference type="SAM" id="Phobius"/>
    </source>
</evidence>
<accession>A0A0C9UPV1</accession>
<sequence>MSSPVDVTTFVTVSSTVDITDSVPNTKSFFNTVSDGDSNFTLNEGVAVASNQTPVIYASLLVVTSVTSASISTPISTLITTVRFGSNVLAISTIRQEYSNSATPLSSSLRASHGALVVVSCGRVLFLVVRIATGYLLLRRRKRWAACSSHVEAWPTTLYLEQPL</sequence>
<organism evidence="2 3">
    <name type="scientific">Sphaerobolus stellatus (strain SS14)</name>
    <dbReference type="NCBI Taxonomy" id="990650"/>
    <lineage>
        <taxon>Eukaryota</taxon>
        <taxon>Fungi</taxon>
        <taxon>Dikarya</taxon>
        <taxon>Basidiomycota</taxon>
        <taxon>Agaricomycotina</taxon>
        <taxon>Agaricomycetes</taxon>
        <taxon>Phallomycetidae</taxon>
        <taxon>Geastrales</taxon>
        <taxon>Sphaerobolaceae</taxon>
        <taxon>Sphaerobolus</taxon>
    </lineage>
</organism>
<evidence type="ECO:0000313" key="2">
    <source>
        <dbReference type="EMBL" id="KIJ31032.1"/>
    </source>
</evidence>
<reference evidence="2 3" key="1">
    <citation type="submission" date="2014-06" db="EMBL/GenBank/DDBJ databases">
        <title>Evolutionary Origins and Diversification of the Mycorrhizal Mutualists.</title>
        <authorList>
            <consortium name="DOE Joint Genome Institute"/>
            <consortium name="Mycorrhizal Genomics Consortium"/>
            <person name="Kohler A."/>
            <person name="Kuo A."/>
            <person name="Nagy L.G."/>
            <person name="Floudas D."/>
            <person name="Copeland A."/>
            <person name="Barry K.W."/>
            <person name="Cichocki N."/>
            <person name="Veneault-Fourrey C."/>
            <person name="LaButti K."/>
            <person name="Lindquist E.A."/>
            <person name="Lipzen A."/>
            <person name="Lundell T."/>
            <person name="Morin E."/>
            <person name="Murat C."/>
            <person name="Riley R."/>
            <person name="Ohm R."/>
            <person name="Sun H."/>
            <person name="Tunlid A."/>
            <person name="Henrissat B."/>
            <person name="Grigoriev I.V."/>
            <person name="Hibbett D.S."/>
            <person name="Martin F."/>
        </authorList>
    </citation>
    <scope>NUCLEOTIDE SEQUENCE [LARGE SCALE GENOMIC DNA]</scope>
    <source>
        <strain evidence="2 3">SS14</strain>
    </source>
</reference>